<feature type="signal peptide" evidence="1">
    <location>
        <begin position="1"/>
        <end position="25"/>
    </location>
</feature>
<organism evidence="2 3">
    <name type="scientific">Pseudolysobacter antarcticus</name>
    <dbReference type="NCBI Taxonomy" id="2511995"/>
    <lineage>
        <taxon>Bacteria</taxon>
        <taxon>Pseudomonadati</taxon>
        <taxon>Pseudomonadota</taxon>
        <taxon>Gammaproteobacteria</taxon>
        <taxon>Lysobacterales</taxon>
        <taxon>Rhodanobacteraceae</taxon>
        <taxon>Pseudolysobacter</taxon>
    </lineage>
</organism>
<dbReference type="RefSeq" id="WP_129831452.1">
    <property type="nucleotide sequence ID" value="NZ_CP035704.1"/>
</dbReference>
<dbReference type="OrthoDB" id="9926776at2"/>
<dbReference type="AlphaFoldDB" id="A0A411HFD1"/>
<evidence type="ECO:0000313" key="2">
    <source>
        <dbReference type="EMBL" id="QBB69196.1"/>
    </source>
</evidence>
<accession>A0A411HFD1</accession>
<keyword evidence="1" id="KW-0732">Signal</keyword>
<evidence type="ECO:0000256" key="1">
    <source>
        <dbReference type="SAM" id="SignalP"/>
    </source>
</evidence>
<protein>
    <recommendedName>
        <fullName evidence="4">DUF4156 domain-containing protein</fullName>
    </recommendedName>
</protein>
<feature type="chain" id="PRO_5019566048" description="DUF4156 domain-containing protein" evidence="1">
    <location>
        <begin position="26"/>
        <end position="112"/>
    </location>
</feature>
<dbReference type="EMBL" id="CP035704">
    <property type="protein sequence ID" value="QBB69196.1"/>
    <property type="molecule type" value="Genomic_DNA"/>
</dbReference>
<evidence type="ECO:0000313" key="3">
    <source>
        <dbReference type="Proteomes" id="UP000291562"/>
    </source>
</evidence>
<keyword evidence="3" id="KW-1185">Reference proteome</keyword>
<dbReference type="PROSITE" id="PS51257">
    <property type="entry name" value="PROKAR_LIPOPROTEIN"/>
    <property type="match status" value="1"/>
</dbReference>
<reference evidence="2 3" key="1">
    <citation type="submission" date="2019-01" db="EMBL/GenBank/DDBJ databases">
        <title>Pseudolysobacter antarctica gen. nov., sp. nov., isolated from Fildes Peninsula, Antarctica.</title>
        <authorList>
            <person name="Wei Z."/>
            <person name="Peng F."/>
        </authorList>
    </citation>
    <scope>NUCLEOTIDE SEQUENCE [LARGE SCALE GENOMIC DNA]</scope>
    <source>
        <strain evidence="2 3">AQ6-296</strain>
    </source>
</reference>
<name>A0A411HFD1_9GAMM</name>
<proteinExistence type="predicted"/>
<dbReference type="KEGG" id="xbc:ELE36_01720"/>
<evidence type="ECO:0008006" key="4">
    <source>
        <dbReference type="Google" id="ProtNLM"/>
    </source>
</evidence>
<sequence length="112" mass="12167">MRSMFWVLPVLLVLGGCGGSPEQQAVDVCTQAVNAKLSGKSYALDAADMRNNLTTDNDKVVHVASKIAFDAGLSSEYKTAFDCRVRFEAGKPPTVIYLAFDWALDPNAKRPN</sequence>
<dbReference type="Proteomes" id="UP000291562">
    <property type="component" value="Chromosome"/>
</dbReference>
<gene>
    <name evidence="2" type="ORF">ELE36_01720</name>
</gene>